<dbReference type="Pfam" id="PF04551">
    <property type="entry name" value="GcpE"/>
    <property type="match status" value="1"/>
</dbReference>
<keyword evidence="3 7" id="KW-0560">Oxidoreductase</keyword>
<dbReference type="InterPro" id="IPR058578">
    <property type="entry name" value="IspG_TIM"/>
</dbReference>
<dbReference type="InterPro" id="IPR045854">
    <property type="entry name" value="NO2/SO3_Rdtase_4Fe4S_sf"/>
</dbReference>
<sequence>MKRATKVVNCGGVRIGGDNPIVIQSMTNTNTADVVSTVEQIKRLEACGCQIARVAVPDMEAAIRLGEIKKNIGIPLIADIHFDYKLAIESINQGADGIRINPGNIGSFEKIDAIIEAAKARGIKIRIGVNGGSLEKDILEKHGRPSAEALVESALRHVEYFEKKDFTNIVVSLKSSDIRTTIDAYEMFSNIKDYPLHIGITESGSLRSGTIKSSVGIGYLLLRGVGDTMRVSLTADPCEEIYVAKEILKATGLMDEGVKLISCPTCGRTRIDMMRIVDEVESKLQGMDKDITVAIMGCAVNGPGEAREADIGIAGGNGEGLLFKKGKPVRKIEDGKLVEELLKEIEQHGKEQEG</sequence>
<evidence type="ECO:0000256" key="7">
    <source>
        <dbReference type="HAMAP-Rule" id="MF_00159"/>
    </source>
</evidence>
<comment type="cofactor">
    <cofactor evidence="7">
        <name>[4Fe-4S] cluster</name>
        <dbReference type="ChEBI" id="CHEBI:49883"/>
    </cofactor>
    <text evidence="7">Binds 1 [4Fe-4S] cluster.</text>
</comment>
<proteinExistence type="inferred from homology"/>
<feature type="binding site" evidence="7">
    <location>
        <position position="298"/>
    </location>
    <ligand>
        <name>[4Fe-4S] cluster</name>
        <dbReference type="ChEBI" id="CHEBI:49883"/>
    </ligand>
</feature>
<feature type="domain" description="IspG C-terminal" evidence="9">
    <location>
        <begin position="260"/>
        <end position="347"/>
    </location>
</feature>
<dbReference type="RefSeq" id="WP_025435608.1">
    <property type="nucleotide sequence ID" value="NZ_CP007452.1"/>
</dbReference>
<dbReference type="SUPFAM" id="SSF56014">
    <property type="entry name" value="Nitrite and sulphite reductase 4Fe-4S domain-like"/>
    <property type="match status" value="1"/>
</dbReference>
<protein>
    <recommendedName>
        <fullName evidence="7">4-hydroxy-3-methylbut-2-en-1-yl diphosphate synthase (flavodoxin)</fullName>
        <ecNumber evidence="7">1.17.7.3</ecNumber>
    </recommendedName>
    <alternativeName>
        <fullName evidence="7">1-hydroxy-2-methyl-2-(E)-butenyl 4-diphosphate synthase</fullName>
    </alternativeName>
</protein>
<dbReference type="InterPro" id="IPR016425">
    <property type="entry name" value="IspG_bac"/>
</dbReference>
<dbReference type="UniPathway" id="UPA00056">
    <property type="reaction ID" value="UER00096"/>
</dbReference>
<dbReference type="HAMAP" id="MF_00159">
    <property type="entry name" value="IspG"/>
    <property type="match status" value="1"/>
</dbReference>
<dbReference type="PATRIC" id="fig|1286171.3.peg.1276"/>
<dbReference type="GO" id="GO:0019288">
    <property type="term" value="P:isopentenyl diphosphate biosynthetic process, methylerythritol 4-phosphate pathway"/>
    <property type="evidence" value="ECO:0007669"/>
    <property type="project" value="UniProtKB-UniRule"/>
</dbReference>
<dbReference type="GO" id="GO:0051539">
    <property type="term" value="F:4 iron, 4 sulfur cluster binding"/>
    <property type="evidence" value="ECO:0007669"/>
    <property type="project" value="UniProtKB-UniRule"/>
</dbReference>
<dbReference type="EC" id="1.17.7.3" evidence="7"/>
<evidence type="ECO:0000259" key="8">
    <source>
        <dbReference type="Pfam" id="PF04551"/>
    </source>
</evidence>
<reference evidence="10 11" key="1">
    <citation type="journal article" date="2014" name="Genome Announc.">
        <title>Complete Genome Sequence of Amino Acid-Utilizing Eubacterium acidaminophilum al-2 (DSM 3953).</title>
        <authorList>
            <person name="Poehlein A."/>
            <person name="Andreesen J.R."/>
            <person name="Daniel R."/>
        </authorList>
    </citation>
    <scope>NUCLEOTIDE SEQUENCE [LARGE SCALE GENOMIC DNA]</scope>
    <source>
        <strain evidence="10 11">DSM 3953</strain>
    </source>
</reference>
<organism evidence="10 11">
    <name type="scientific">Peptoclostridium acidaminophilum DSM 3953</name>
    <dbReference type="NCBI Taxonomy" id="1286171"/>
    <lineage>
        <taxon>Bacteria</taxon>
        <taxon>Bacillati</taxon>
        <taxon>Bacillota</taxon>
        <taxon>Clostridia</taxon>
        <taxon>Peptostreptococcales</taxon>
        <taxon>Peptoclostridiaceae</taxon>
        <taxon>Peptoclostridium</taxon>
    </lineage>
</organism>
<dbReference type="PANTHER" id="PTHR30454">
    <property type="entry name" value="4-HYDROXY-3-METHYLBUT-2-EN-1-YL DIPHOSPHATE SYNTHASE"/>
    <property type="match status" value="1"/>
</dbReference>
<dbReference type="InterPro" id="IPR004588">
    <property type="entry name" value="IspG_bac-typ"/>
</dbReference>
<keyword evidence="4 7" id="KW-0408">Iron</keyword>
<keyword evidence="2 7" id="KW-0479">Metal-binding</keyword>
<dbReference type="Pfam" id="PF26540">
    <property type="entry name" value="GcpE_C"/>
    <property type="match status" value="1"/>
</dbReference>
<keyword evidence="6 7" id="KW-0414">Isoprene biosynthesis</keyword>
<evidence type="ECO:0000256" key="5">
    <source>
        <dbReference type="ARBA" id="ARBA00023014"/>
    </source>
</evidence>
<dbReference type="GO" id="GO:0141197">
    <property type="term" value="F:4-hydroxy-3-methylbut-2-enyl-diphosphate synthase activity (flavodoxin)"/>
    <property type="evidence" value="ECO:0007669"/>
    <property type="project" value="UniProtKB-EC"/>
</dbReference>
<comment type="function">
    <text evidence="7">Converts 2C-methyl-D-erythritol 2,4-cyclodiphosphate (ME-2,4cPP) into 1-hydroxy-2-methyl-2-(E)-butenyl 4-diphosphate.</text>
</comment>
<dbReference type="STRING" id="1286171.EAL2_c13270"/>
<dbReference type="GO" id="GO:0016114">
    <property type="term" value="P:terpenoid biosynthetic process"/>
    <property type="evidence" value="ECO:0007669"/>
    <property type="project" value="InterPro"/>
</dbReference>
<dbReference type="HOGENOM" id="CLU_042258_0_0_9"/>
<keyword evidence="1 7" id="KW-0004">4Fe-4S</keyword>
<evidence type="ECO:0000259" key="9">
    <source>
        <dbReference type="Pfam" id="PF26540"/>
    </source>
</evidence>
<dbReference type="NCBIfam" id="TIGR00612">
    <property type="entry name" value="ispG_gcpE"/>
    <property type="match status" value="1"/>
</dbReference>
<comment type="similarity">
    <text evidence="7">Belongs to the IspG family.</text>
</comment>
<dbReference type="GO" id="GO:0046429">
    <property type="term" value="F:4-hydroxy-3-methylbut-2-en-1-yl diphosphate synthase activity (ferredoxin)"/>
    <property type="evidence" value="ECO:0007669"/>
    <property type="project" value="UniProtKB-UniRule"/>
</dbReference>
<dbReference type="Gene3D" id="3.20.20.20">
    <property type="entry name" value="Dihydropteroate synthase-like"/>
    <property type="match status" value="1"/>
</dbReference>
<evidence type="ECO:0000256" key="6">
    <source>
        <dbReference type="ARBA" id="ARBA00023229"/>
    </source>
</evidence>
<feature type="domain" description="IspG TIM-barrel" evidence="8">
    <location>
        <begin position="5"/>
        <end position="245"/>
    </location>
</feature>
<dbReference type="NCBIfam" id="NF001540">
    <property type="entry name" value="PRK00366.1"/>
    <property type="match status" value="1"/>
</dbReference>
<evidence type="ECO:0000313" key="11">
    <source>
        <dbReference type="Proteomes" id="UP000019591"/>
    </source>
</evidence>
<feature type="binding site" evidence="7">
    <location>
        <position position="305"/>
    </location>
    <ligand>
        <name>[4Fe-4S] cluster</name>
        <dbReference type="ChEBI" id="CHEBI:49883"/>
    </ligand>
</feature>
<comment type="pathway">
    <text evidence="7">Isoprenoid biosynthesis; isopentenyl diphosphate biosynthesis via DXP pathway; isopentenyl diphosphate from 1-deoxy-D-xylulose 5-phosphate: step 5/6.</text>
</comment>
<keyword evidence="5 7" id="KW-0411">Iron-sulfur</keyword>
<gene>
    <name evidence="7 10" type="primary">ispG</name>
    <name evidence="10" type="ORF">EAL2_c13270</name>
</gene>
<dbReference type="GO" id="GO:0005506">
    <property type="term" value="F:iron ion binding"/>
    <property type="evidence" value="ECO:0007669"/>
    <property type="project" value="InterPro"/>
</dbReference>
<name>W8TKB9_PEPAC</name>
<dbReference type="SUPFAM" id="SSF51717">
    <property type="entry name" value="Dihydropteroate synthetase-like"/>
    <property type="match status" value="1"/>
</dbReference>
<dbReference type="FunFam" id="3.30.413.10:FF:000005">
    <property type="entry name" value="4-hydroxy-3-methylbut-2-en-1-yl diphosphate synthase (flavodoxin)"/>
    <property type="match status" value="1"/>
</dbReference>
<dbReference type="PANTHER" id="PTHR30454:SF0">
    <property type="entry name" value="4-HYDROXY-3-METHYLBUT-2-EN-1-YL DIPHOSPHATE SYNTHASE (FERREDOXIN), CHLOROPLASTIC"/>
    <property type="match status" value="1"/>
</dbReference>
<dbReference type="InterPro" id="IPR011005">
    <property type="entry name" value="Dihydropteroate_synth-like_sf"/>
</dbReference>
<dbReference type="Gene3D" id="3.30.413.10">
    <property type="entry name" value="Sulfite Reductase Hemoprotein, domain 1"/>
    <property type="match status" value="1"/>
</dbReference>
<feature type="binding site" evidence="7">
    <location>
        <position position="266"/>
    </location>
    <ligand>
        <name>[4Fe-4S] cluster</name>
        <dbReference type="ChEBI" id="CHEBI:49883"/>
    </ligand>
</feature>
<comment type="catalytic activity">
    <reaction evidence="7">
        <text>(2E)-4-hydroxy-3-methylbut-2-enyl diphosphate + oxidized [flavodoxin] + H2O + 2 H(+) = 2-C-methyl-D-erythritol 2,4-cyclic diphosphate + reduced [flavodoxin]</text>
        <dbReference type="Rhea" id="RHEA:43604"/>
        <dbReference type="Rhea" id="RHEA-COMP:10622"/>
        <dbReference type="Rhea" id="RHEA-COMP:10623"/>
        <dbReference type="ChEBI" id="CHEBI:15377"/>
        <dbReference type="ChEBI" id="CHEBI:15378"/>
        <dbReference type="ChEBI" id="CHEBI:57618"/>
        <dbReference type="ChEBI" id="CHEBI:58210"/>
        <dbReference type="ChEBI" id="CHEBI:58483"/>
        <dbReference type="ChEBI" id="CHEBI:128753"/>
        <dbReference type="EC" id="1.17.7.3"/>
    </reaction>
</comment>
<keyword evidence="11" id="KW-1185">Reference proteome</keyword>
<dbReference type="eggNOG" id="COG0821">
    <property type="taxonomic scope" value="Bacteria"/>
</dbReference>
<dbReference type="InterPro" id="IPR058579">
    <property type="entry name" value="IspG_C"/>
</dbReference>
<dbReference type="FunFam" id="3.20.20.20:FF:000001">
    <property type="entry name" value="4-hydroxy-3-methylbut-2-en-1-yl diphosphate synthase (flavodoxin)"/>
    <property type="match status" value="1"/>
</dbReference>
<dbReference type="Proteomes" id="UP000019591">
    <property type="component" value="Chromosome"/>
</dbReference>
<evidence type="ECO:0000313" key="10">
    <source>
        <dbReference type="EMBL" id="AHM56622.1"/>
    </source>
</evidence>
<evidence type="ECO:0000256" key="4">
    <source>
        <dbReference type="ARBA" id="ARBA00023004"/>
    </source>
</evidence>
<dbReference type="EMBL" id="CP007452">
    <property type="protein sequence ID" value="AHM56622.1"/>
    <property type="molecule type" value="Genomic_DNA"/>
</dbReference>
<dbReference type="AlphaFoldDB" id="W8TKB9"/>
<dbReference type="OrthoDB" id="9803214at2"/>
<evidence type="ECO:0000256" key="1">
    <source>
        <dbReference type="ARBA" id="ARBA00022485"/>
    </source>
</evidence>
<evidence type="ECO:0000256" key="3">
    <source>
        <dbReference type="ARBA" id="ARBA00023002"/>
    </source>
</evidence>
<evidence type="ECO:0000256" key="2">
    <source>
        <dbReference type="ARBA" id="ARBA00022723"/>
    </source>
</evidence>
<feature type="binding site" evidence="7">
    <location>
        <position position="263"/>
    </location>
    <ligand>
        <name>[4Fe-4S] cluster</name>
        <dbReference type="ChEBI" id="CHEBI:49883"/>
    </ligand>
</feature>
<dbReference type="PIRSF" id="PIRSF004640">
    <property type="entry name" value="IspG"/>
    <property type="match status" value="1"/>
</dbReference>
<dbReference type="KEGG" id="eac:EAL2_c13270"/>
<accession>W8TKB9</accession>